<dbReference type="InterPro" id="IPR012337">
    <property type="entry name" value="RNaseH-like_sf"/>
</dbReference>
<dbReference type="AlphaFoldDB" id="A0A9Q1C7I5"/>
<dbReference type="Pfam" id="PF02023">
    <property type="entry name" value="SCAN"/>
    <property type="match status" value="1"/>
</dbReference>
<dbReference type="PROSITE" id="PS50994">
    <property type="entry name" value="INTEGRASE"/>
    <property type="match status" value="1"/>
</dbReference>
<comment type="caution">
    <text evidence="3">The sequence shown here is derived from an EMBL/GenBank/DDBJ whole genome shotgun (WGS) entry which is preliminary data.</text>
</comment>
<keyword evidence="4" id="KW-1185">Reference proteome</keyword>
<dbReference type="Gene3D" id="1.10.340.70">
    <property type="match status" value="1"/>
</dbReference>
<dbReference type="Gene3D" id="3.30.420.10">
    <property type="entry name" value="Ribonuclease H-like superfamily/Ribonuclease H"/>
    <property type="match status" value="1"/>
</dbReference>
<reference evidence="3" key="1">
    <citation type="submission" date="2021-10" db="EMBL/GenBank/DDBJ databases">
        <title>Tropical sea cucumber genome reveals ecological adaptation and Cuvierian tubules defense mechanism.</title>
        <authorList>
            <person name="Chen T."/>
        </authorList>
    </citation>
    <scope>NUCLEOTIDE SEQUENCE</scope>
    <source>
        <strain evidence="3">Nanhai2018</strain>
        <tissue evidence="3">Muscle</tissue>
    </source>
</reference>
<protein>
    <recommendedName>
        <fullName evidence="2">Integrase catalytic domain-containing protein</fullName>
    </recommendedName>
</protein>
<dbReference type="SUPFAM" id="SSF47353">
    <property type="entry name" value="Retrovirus capsid dimerization domain-like"/>
    <property type="match status" value="1"/>
</dbReference>
<dbReference type="Pfam" id="PF00665">
    <property type="entry name" value="rve"/>
    <property type="match status" value="1"/>
</dbReference>
<dbReference type="PROSITE" id="PS51257">
    <property type="entry name" value="PROKAR_LIPOPROTEIN"/>
    <property type="match status" value="1"/>
</dbReference>
<dbReference type="Pfam" id="PF17921">
    <property type="entry name" value="Integrase_H2C2"/>
    <property type="match status" value="1"/>
</dbReference>
<dbReference type="Gene3D" id="1.10.4020.10">
    <property type="entry name" value="DNA breaking-rejoining enzymes"/>
    <property type="match status" value="1"/>
</dbReference>
<accession>A0A9Q1C7I5</accession>
<dbReference type="GO" id="GO:0003676">
    <property type="term" value="F:nucleic acid binding"/>
    <property type="evidence" value="ECO:0007669"/>
    <property type="project" value="InterPro"/>
</dbReference>
<dbReference type="InterPro" id="IPR038269">
    <property type="entry name" value="SCAN_sf"/>
</dbReference>
<dbReference type="EMBL" id="JAIZAY010000006">
    <property type="protein sequence ID" value="KAJ8039653.1"/>
    <property type="molecule type" value="Genomic_DNA"/>
</dbReference>
<name>A0A9Q1C7I5_HOLLE</name>
<dbReference type="OrthoDB" id="10000497at2759"/>
<feature type="region of interest" description="Disordered" evidence="1">
    <location>
        <begin position="203"/>
        <end position="244"/>
    </location>
</feature>
<dbReference type="InterPro" id="IPR036397">
    <property type="entry name" value="RNaseH_sf"/>
</dbReference>
<evidence type="ECO:0000259" key="2">
    <source>
        <dbReference type="PROSITE" id="PS50994"/>
    </source>
</evidence>
<gene>
    <name evidence="3" type="ORF">HOLleu_13722</name>
</gene>
<feature type="domain" description="Integrase catalytic" evidence="2">
    <location>
        <begin position="654"/>
        <end position="739"/>
    </location>
</feature>
<dbReference type="PANTHER" id="PTHR46888">
    <property type="entry name" value="ZINC KNUCKLE DOMAINCONTAINING PROTEIN-RELATED"/>
    <property type="match status" value="1"/>
</dbReference>
<dbReference type="InterPro" id="IPR001584">
    <property type="entry name" value="Integrase_cat-core"/>
</dbReference>
<dbReference type="InterPro" id="IPR003309">
    <property type="entry name" value="SCAN_dom"/>
</dbReference>
<dbReference type="Proteomes" id="UP001152320">
    <property type="component" value="Chromosome 6"/>
</dbReference>
<organism evidence="3 4">
    <name type="scientific">Holothuria leucospilota</name>
    <name type="common">Black long sea cucumber</name>
    <name type="synonym">Mertensiothuria leucospilota</name>
    <dbReference type="NCBI Taxonomy" id="206669"/>
    <lineage>
        <taxon>Eukaryota</taxon>
        <taxon>Metazoa</taxon>
        <taxon>Echinodermata</taxon>
        <taxon>Eleutherozoa</taxon>
        <taxon>Echinozoa</taxon>
        <taxon>Holothuroidea</taxon>
        <taxon>Aspidochirotacea</taxon>
        <taxon>Aspidochirotida</taxon>
        <taxon>Holothuriidae</taxon>
        <taxon>Holothuria</taxon>
    </lineage>
</organism>
<dbReference type="InterPro" id="IPR041588">
    <property type="entry name" value="Integrase_H2C2"/>
</dbReference>
<proteinExistence type="predicted"/>
<dbReference type="SUPFAM" id="SSF53098">
    <property type="entry name" value="Ribonuclease H-like"/>
    <property type="match status" value="1"/>
</dbReference>
<sequence>MEHEKAMKEIEMRAALGPHVSTSCNFDFSKNVRLVPKFDEKDVDRFFTSFETLAKKLDWPSKYWSTLLHSVFTGKAKDVYSSLSYAESSDYDKVKEHVLKSYQLVPEAYRQKFRNTRQKGPDQTYVEFSRVKSELLDKWISSRKVGSDFAKLRELILLEEFCNCVPREIRTHLSDRGVEKLEKASIMSDDYELAHKSSFGQSLDQKSHKGFKKQYSGGKLGSGKESDTKGTPSGDDSSKPAKGRPTCSYCHKIGHTYETCFKRLRNLDKPTAFISSPPISKIDMGSQSVLSGSKEPSTLFESSVSCSHVDYVRAKLKKHGYDRFISLGTVTRLDNDESSKVVILRDTGASRSLMLRSVLPLGREVDDSTEHVLVRGIGEDTRAPLVRLHLECEYSANLVEVGIVERLPADGVDFLLGNDIAGGRVYVSPSVHVCSEPRVIEETERLSSEFPGIFPACVTTRSMARSLNNVKEVKPGEVDYSFKLAGTFFENIDLPKVNNEREKVNKFSFGEAFPLDSKTLILKQKADDEVRKLFDSSLSEEEVAKVPVGYYISKSGVLMRKWRHPEAPASDDWRVYHQIIVPKEYRAYILKVAHDLPMSGHLGVRKTQDRILRHFFWPRIHRDVSDYCRSCPTCQLVGKPNQKIQNAPLMPIPAMGQPFERVLIDCVGPLPKTRSGFMYILTIMDVATRYPEAIPLRHISAKLVTDALVKFFTRVGLPKEVQHDQGSNFMSEELHYFEI</sequence>
<evidence type="ECO:0000313" key="3">
    <source>
        <dbReference type="EMBL" id="KAJ8039653.1"/>
    </source>
</evidence>
<dbReference type="FunFam" id="1.10.340.70:FF:000001">
    <property type="entry name" value="Retrovirus-related Pol polyprotein from transposon gypsy-like Protein"/>
    <property type="match status" value="1"/>
</dbReference>
<dbReference type="GO" id="GO:0015074">
    <property type="term" value="P:DNA integration"/>
    <property type="evidence" value="ECO:0007669"/>
    <property type="project" value="InterPro"/>
</dbReference>
<dbReference type="PANTHER" id="PTHR46888:SF13">
    <property type="entry name" value="RIBONUCLEASE H"/>
    <property type="match status" value="1"/>
</dbReference>
<evidence type="ECO:0000256" key="1">
    <source>
        <dbReference type="SAM" id="MobiDB-lite"/>
    </source>
</evidence>
<evidence type="ECO:0000313" key="4">
    <source>
        <dbReference type="Proteomes" id="UP001152320"/>
    </source>
</evidence>